<evidence type="ECO:0000256" key="4">
    <source>
        <dbReference type="ARBA" id="ARBA00022705"/>
    </source>
</evidence>
<gene>
    <name evidence="8" type="ORF">GGQ66_002684</name>
</gene>
<dbReference type="SUPFAM" id="SSF52540">
    <property type="entry name" value="P-loop containing nucleoside triphosphate hydrolases"/>
    <property type="match status" value="1"/>
</dbReference>
<dbReference type="SUPFAM" id="SSF48019">
    <property type="entry name" value="post-AAA+ oligomerization domain-like"/>
    <property type="match status" value="1"/>
</dbReference>
<dbReference type="GO" id="GO:0003887">
    <property type="term" value="F:DNA-directed DNA polymerase activity"/>
    <property type="evidence" value="ECO:0007669"/>
    <property type="project" value="UniProtKB-KW"/>
</dbReference>
<organism evidence="8 9">
    <name type="scientific">Allorhizobium borbori</name>
    <dbReference type="NCBI Taxonomy" id="485907"/>
    <lineage>
        <taxon>Bacteria</taxon>
        <taxon>Pseudomonadati</taxon>
        <taxon>Pseudomonadota</taxon>
        <taxon>Alphaproteobacteria</taxon>
        <taxon>Hyphomicrobiales</taxon>
        <taxon>Rhizobiaceae</taxon>
        <taxon>Rhizobium/Agrobacterium group</taxon>
        <taxon>Allorhizobium</taxon>
    </lineage>
</organism>
<name>A0A7W6K2Q1_9HYPH</name>
<evidence type="ECO:0000256" key="7">
    <source>
        <dbReference type="ARBA" id="ARBA00049244"/>
    </source>
</evidence>
<dbReference type="AlphaFoldDB" id="A0A7W6K2Q1"/>
<proteinExistence type="inferred from homology"/>
<keyword evidence="9" id="KW-1185">Reference proteome</keyword>
<comment type="similarity">
    <text evidence="6">Belongs to the DNA polymerase HolA subunit family.</text>
</comment>
<evidence type="ECO:0000256" key="3">
    <source>
        <dbReference type="ARBA" id="ARBA00022695"/>
    </source>
</evidence>
<keyword evidence="5" id="KW-0239">DNA-directed DNA polymerase</keyword>
<evidence type="ECO:0000313" key="8">
    <source>
        <dbReference type="EMBL" id="MBB4104111.1"/>
    </source>
</evidence>
<protein>
    <recommendedName>
        <fullName evidence="1">DNA-directed DNA polymerase</fullName>
        <ecNumber evidence="1">2.7.7.7</ecNumber>
    </recommendedName>
</protein>
<evidence type="ECO:0000256" key="5">
    <source>
        <dbReference type="ARBA" id="ARBA00022932"/>
    </source>
</evidence>
<dbReference type="Gene3D" id="3.40.50.300">
    <property type="entry name" value="P-loop containing nucleotide triphosphate hydrolases"/>
    <property type="match status" value="1"/>
</dbReference>
<dbReference type="GO" id="GO:0003677">
    <property type="term" value="F:DNA binding"/>
    <property type="evidence" value="ECO:0007669"/>
    <property type="project" value="InterPro"/>
</dbReference>
<dbReference type="InterPro" id="IPR027417">
    <property type="entry name" value="P-loop_NTPase"/>
</dbReference>
<keyword evidence="2 8" id="KW-0808">Transferase</keyword>
<evidence type="ECO:0000256" key="6">
    <source>
        <dbReference type="ARBA" id="ARBA00034754"/>
    </source>
</evidence>
<dbReference type="GO" id="GO:0009360">
    <property type="term" value="C:DNA polymerase III complex"/>
    <property type="evidence" value="ECO:0007669"/>
    <property type="project" value="TreeGrafter"/>
</dbReference>
<keyword evidence="3 8" id="KW-0548">Nucleotidyltransferase</keyword>
<dbReference type="NCBIfam" id="TIGR01128">
    <property type="entry name" value="holA"/>
    <property type="match status" value="1"/>
</dbReference>
<dbReference type="InterPro" id="IPR008921">
    <property type="entry name" value="DNA_pol3_clamp-load_cplx_C"/>
</dbReference>
<dbReference type="RefSeq" id="WP_183793205.1">
    <property type="nucleotide sequence ID" value="NZ_JACIDU010000010.1"/>
</dbReference>
<dbReference type="PANTHER" id="PTHR34388:SF1">
    <property type="entry name" value="DNA POLYMERASE III SUBUNIT DELTA"/>
    <property type="match status" value="1"/>
</dbReference>
<dbReference type="Gene3D" id="1.10.8.60">
    <property type="match status" value="1"/>
</dbReference>
<comment type="caution">
    <text evidence="8">The sequence shown here is derived from an EMBL/GenBank/DDBJ whole genome shotgun (WGS) entry which is preliminary data.</text>
</comment>
<dbReference type="GO" id="GO:0006261">
    <property type="term" value="P:DNA-templated DNA replication"/>
    <property type="evidence" value="ECO:0007669"/>
    <property type="project" value="TreeGrafter"/>
</dbReference>
<dbReference type="Proteomes" id="UP000584824">
    <property type="component" value="Unassembled WGS sequence"/>
</dbReference>
<dbReference type="EC" id="2.7.7.7" evidence="1"/>
<sequence length="348" mass="37606">MTEIKSHEFDGFLQRSARTSRLFLVYGPDRGLVSERAGALAKVSGIALDDPFAVVKLDASVLQNDPGRLLDEANTIGLFGGGKLIWVKASGTEKALVDALTVLASAPPADSTVIIEAGDIKKGAGVRKLAEQASTVAAIPCYADDARALNALIDRELGAEGLRITPGAREFLLESIGGDRLASRNELQKLALYAKGQTTIDEDDVAAIIGDASAISTDEAVDAVLTGDRNGFFHAMRKITTSKTPVFLVLQGCLRQFQMLDQMRAEMDDKKTPIAQVMQTFGRGIHFKRKPAVEQALKTWNSAAIAREMNRLQAAIFQTRQKQALEESIALHTLLSITVQSSQRQRMG</sequence>
<dbReference type="InterPro" id="IPR005790">
    <property type="entry name" value="DNA_polIII_delta"/>
</dbReference>
<comment type="catalytic activity">
    <reaction evidence="7">
        <text>DNA(n) + a 2'-deoxyribonucleoside 5'-triphosphate = DNA(n+1) + diphosphate</text>
        <dbReference type="Rhea" id="RHEA:22508"/>
        <dbReference type="Rhea" id="RHEA-COMP:17339"/>
        <dbReference type="Rhea" id="RHEA-COMP:17340"/>
        <dbReference type="ChEBI" id="CHEBI:33019"/>
        <dbReference type="ChEBI" id="CHEBI:61560"/>
        <dbReference type="ChEBI" id="CHEBI:173112"/>
        <dbReference type="EC" id="2.7.7.7"/>
    </reaction>
</comment>
<keyword evidence="4" id="KW-0235">DNA replication</keyword>
<dbReference type="EMBL" id="JACIDU010000010">
    <property type="protein sequence ID" value="MBB4104111.1"/>
    <property type="molecule type" value="Genomic_DNA"/>
</dbReference>
<evidence type="ECO:0000313" key="9">
    <source>
        <dbReference type="Proteomes" id="UP000584824"/>
    </source>
</evidence>
<evidence type="ECO:0000256" key="2">
    <source>
        <dbReference type="ARBA" id="ARBA00022679"/>
    </source>
</evidence>
<evidence type="ECO:0000256" key="1">
    <source>
        <dbReference type="ARBA" id="ARBA00012417"/>
    </source>
</evidence>
<dbReference type="Gene3D" id="1.20.272.10">
    <property type="match status" value="1"/>
</dbReference>
<accession>A0A7W6K2Q1</accession>
<dbReference type="PANTHER" id="PTHR34388">
    <property type="entry name" value="DNA POLYMERASE III SUBUNIT DELTA"/>
    <property type="match status" value="1"/>
</dbReference>
<reference evidence="8 9" key="1">
    <citation type="submission" date="2020-08" db="EMBL/GenBank/DDBJ databases">
        <title>Genomic Encyclopedia of Type Strains, Phase IV (KMG-IV): sequencing the most valuable type-strain genomes for metagenomic binning, comparative biology and taxonomic classification.</title>
        <authorList>
            <person name="Goeker M."/>
        </authorList>
    </citation>
    <scope>NUCLEOTIDE SEQUENCE [LARGE SCALE GENOMIC DNA]</scope>
    <source>
        <strain evidence="8 9">DSM 26385</strain>
    </source>
</reference>